<dbReference type="Gene3D" id="3.40.50.720">
    <property type="entry name" value="NAD(P)-binding Rossmann-like Domain"/>
    <property type="match status" value="1"/>
</dbReference>
<reference evidence="2 3" key="1">
    <citation type="journal article" date="2009" name="Science">
        <title>Green evolution and dynamic adaptations revealed by genomes of the marine picoeukaryotes Micromonas.</title>
        <authorList>
            <person name="Worden A.Z."/>
            <person name="Lee J.H."/>
            <person name="Mock T."/>
            <person name="Rouze P."/>
            <person name="Simmons M.P."/>
            <person name="Aerts A.L."/>
            <person name="Allen A.E."/>
            <person name="Cuvelier M.L."/>
            <person name="Derelle E."/>
            <person name="Everett M.V."/>
            <person name="Foulon E."/>
            <person name="Grimwood J."/>
            <person name="Gundlach H."/>
            <person name="Henrissat B."/>
            <person name="Napoli C."/>
            <person name="McDonald S.M."/>
            <person name="Parker M.S."/>
            <person name="Rombauts S."/>
            <person name="Salamov A."/>
            <person name="Von Dassow P."/>
            <person name="Badger J.H."/>
            <person name="Coutinho P.M."/>
            <person name="Demir E."/>
            <person name="Dubchak I."/>
            <person name="Gentemann C."/>
            <person name="Eikrem W."/>
            <person name="Gready J.E."/>
            <person name="John U."/>
            <person name="Lanier W."/>
            <person name="Lindquist E.A."/>
            <person name="Lucas S."/>
            <person name="Mayer K.F."/>
            <person name="Moreau H."/>
            <person name="Not F."/>
            <person name="Otillar R."/>
            <person name="Panaud O."/>
            <person name="Pangilinan J."/>
            <person name="Paulsen I."/>
            <person name="Piegu B."/>
            <person name="Poliakov A."/>
            <person name="Robbens S."/>
            <person name="Schmutz J."/>
            <person name="Toulza E."/>
            <person name="Wyss T."/>
            <person name="Zelensky A."/>
            <person name="Zhou K."/>
            <person name="Armbrust E.V."/>
            <person name="Bhattacharya D."/>
            <person name="Goodenough U.W."/>
            <person name="Van de Peer Y."/>
            <person name="Grigoriev I.V."/>
        </authorList>
    </citation>
    <scope>NUCLEOTIDE SEQUENCE [LARGE SCALE GENOMIC DNA]</scope>
    <source>
        <strain evidence="2 3">CCMP1545</strain>
    </source>
</reference>
<dbReference type="Proteomes" id="UP000001876">
    <property type="component" value="Unassembled WGS sequence"/>
</dbReference>
<sequence length="316" mass="33404">ALVTGGAGFIGSHLVDLLLRLGYRVRVLDNLSTGSRANVPGGGTREEEDAIDASDDGPYDVAVVFHLAAMSKVLPSLNASATNMTAFCVENNVVGTENVLRAAKRAGTVEKVVYAASSTHYGHASVPHEETIPFSSGEAASSPYALTKHMGEELCALYDAFYGLPTTSLRLFMVYGPRQPTDGEYATVTGKFLAMKRRGEPLRVEGAFRDGSQSRDFVHVSDVARAFALAAQTPAANGLSVNVGSGTALSVSALADMVGGERVAAAPRVNDLRATLASTCRAKEVLGFETTRDFRDALRCVLHTGPHTTALARWTP</sequence>
<evidence type="ECO:0000259" key="1">
    <source>
        <dbReference type="Pfam" id="PF01370"/>
    </source>
</evidence>
<dbReference type="STRING" id="564608.C1MN45"/>
<feature type="non-terminal residue" evidence="2">
    <location>
        <position position="1"/>
    </location>
</feature>
<organism evidence="3">
    <name type="scientific">Micromonas pusilla (strain CCMP1545)</name>
    <name type="common">Picoplanktonic green alga</name>
    <dbReference type="NCBI Taxonomy" id="564608"/>
    <lineage>
        <taxon>Eukaryota</taxon>
        <taxon>Viridiplantae</taxon>
        <taxon>Chlorophyta</taxon>
        <taxon>Mamiellophyceae</taxon>
        <taxon>Mamiellales</taxon>
        <taxon>Mamiellaceae</taxon>
        <taxon>Micromonas</taxon>
    </lineage>
</organism>
<name>C1MN45_MICPC</name>
<dbReference type="AlphaFoldDB" id="C1MN45"/>
<dbReference type="OMA" id="GPRMPRD"/>
<gene>
    <name evidence="2" type="ORF">MICPUCDRAFT_10987</name>
</gene>
<dbReference type="Pfam" id="PF01370">
    <property type="entry name" value="Epimerase"/>
    <property type="match status" value="1"/>
</dbReference>
<evidence type="ECO:0000313" key="2">
    <source>
        <dbReference type="EMBL" id="EEH59160.1"/>
    </source>
</evidence>
<dbReference type="OrthoDB" id="10058185at2759"/>
<keyword evidence="3" id="KW-1185">Reference proteome</keyword>
<dbReference type="EMBL" id="GG663737">
    <property type="protein sequence ID" value="EEH59160.1"/>
    <property type="molecule type" value="Genomic_DNA"/>
</dbReference>
<dbReference type="PANTHER" id="PTHR43245:SF53">
    <property type="entry name" value="EPIMERASE-RELATED"/>
    <property type="match status" value="1"/>
</dbReference>
<dbReference type="PANTHER" id="PTHR43245">
    <property type="entry name" value="BIFUNCTIONAL POLYMYXIN RESISTANCE PROTEIN ARNA"/>
    <property type="match status" value="1"/>
</dbReference>
<dbReference type="GeneID" id="9682954"/>
<protein>
    <submittedName>
        <fullName evidence="2">Predicted protein</fullName>
    </submittedName>
</protein>
<feature type="non-terminal residue" evidence="2">
    <location>
        <position position="316"/>
    </location>
</feature>
<dbReference type="SUPFAM" id="SSF51735">
    <property type="entry name" value="NAD(P)-binding Rossmann-fold domains"/>
    <property type="match status" value="1"/>
</dbReference>
<accession>C1MN45</accession>
<dbReference type="eggNOG" id="KOG1429">
    <property type="taxonomic scope" value="Eukaryota"/>
</dbReference>
<proteinExistence type="predicted"/>
<dbReference type="RefSeq" id="XP_003057515.1">
    <property type="nucleotide sequence ID" value="XM_003057469.1"/>
</dbReference>
<dbReference type="InterPro" id="IPR001509">
    <property type="entry name" value="Epimerase_deHydtase"/>
</dbReference>
<evidence type="ECO:0000313" key="3">
    <source>
        <dbReference type="Proteomes" id="UP000001876"/>
    </source>
</evidence>
<dbReference type="InterPro" id="IPR036291">
    <property type="entry name" value="NAD(P)-bd_dom_sf"/>
</dbReference>
<feature type="domain" description="NAD-dependent epimerase/dehydratase" evidence="1">
    <location>
        <begin position="1"/>
        <end position="244"/>
    </location>
</feature>
<dbReference type="KEGG" id="mpp:MICPUCDRAFT_10987"/>
<dbReference type="InterPro" id="IPR050177">
    <property type="entry name" value="Lipid_A_modif_metabolic_enz"/>
</dbReference>